<dbReference type="PROSITE" id="PS51320">
    <property type="entry name" value="TIFY"/>
    <property type="match status" value="1"/>
</dbReference>
<keyword evidence="6" id="KW-1185">Reference proteome</keyword>
<dbReference type="GO" id="GO:2000022">
    <property type="term" value="P:regulation of jasmonic acid mediated signaling pathway"/>
    <property type="evidence" value="ECO:0007669"/>
    <property type="project" value="UniProtKB-UniRule"/>
</dbReference>
<dbReference type="Pfam" id="PF06200">
    <property type="entry name" value="tify"/>
    <property type="match status" value="1"/>
</dbReference>
<evidence type="ECO:0000256" key="3">
    <source>
        <dbReference type="SAM" id="MobiDB-lite"/>
    </source>
</evidence>
<keyword evidence="2" id="KW-0539">Nucleus</keyword>
<comment type="subcellular location">
    <subcellularLocation>
        <location evidence="2">Nucleus</location>
    </subcellularLocation>
</comment>
<comment type="domain">
    <text evidence="2">The jas domain is required for interaction with COI1.</text>
</comment>
<dbReference type="AlphaFoldDB" id="A0A803MSY4"/>
<dbReference type="OMA" id="TREPECH"/>
<dbReference type="EnsemblPlants" id="AUR62034685-RA">
    <property type="protein sequence ID" value="AUR62034685-RA:cds"/>
    <property type="gene ID" value="AUR62034685"/>
</dbReference>
<reference evidence="5" key="1">
    <citation type="journal article" date="2017" name="Nature">
        <title>The genome of Chenopodium quinoa.</title>
        <authorList>
            <person name="Jarvis D.E."/>
            <person name="Ho Y.S."/>
            <person name="Lightfoot D.J."/>
            <person name="Schmoeckel S.M."/>
            <person name="Li B."/>
            <person name="Borm T.J.A."/>
            <person name="Ohyanagi H."/>
            <person name="Mineta K."/>
            <person name="Michell C.T."/>
            <person name="Saber N."/>
            <person name="Kharbatia N.M."/>
            <person name="Rupper R.R."/>
            <person name="Sharp A.R."/>
            <person name="Dally N."/>
            <person name="Boughton B.A."/>
            <person name="Woo Y.H."/>
            <person name="Gao G."/>
            <person name="Schijlen E.G.W.M."/>
            <person name="Guo X."/>
            <person name="Momin A.A."/>
            <person name="Negrao S."/>
            <person name="Al-Babili S."/>
            <person name="Gehring C."/>
            <person name="Roessner U."/>
            <person name="Jung C."/>
            <person name="Murphy K."/>
            <person name="Arold S.T."/>
            <person name="Gojobori T."/>
            <person name="van der Linden C.G."/>
            <person name="van Loo E.N."/>
            <person name="Jellen E.N."/>
            <person name="Maughan P.J."/>
            <person name="Tester M."/>
        </authorList>
    </citation>
    <scope>NUCLEOTIDE SEQUENCE [LARGE SCALE GENOMIC DNA]</scope>
    <source>
        <strain evidence="5">cv. PI 614886</strain>
    </source>
</reference>
<dbReference type="PANTHER" id="PTHR33077">
    <property type="entry name" value="PROTEIN TIFY 4A-RELATED-RELATED"/>
    <property type="match status" value="1"/>
</dbReference>
<evidence type="ECO:0000313" key="5">
    <source>
        <dbReference type="EnsemblPlants" id="AUR62034685-RA:cds"/>
    </source>
</evidence>
<sequence length="381" mass="40818">MDSGVTATSAAAAVKSVLDKPLHELTEDDISQLTREDCRRFLKEKGMRRPSWNKSQAIQQVISLKSLLEPSPPPNAAALKSALVRPPIHPTNTVNSNSSSSIKELSPADVDGSVSALGEDGGPNQPAGTSISEPTREPECHPTAIDSKAVPVRGTDASHLPFDQMTIFYSGRVNVYDGVPIDKAQAIMHLAASPIQFSQDDPNNGNPTHWSGPCQVPTSSVKFSVSTQDGAAAQPMMQEGISAVGILASDVEGQTNRQVSLQRYFEKRKDRGKFKMKRKVESSPSGLEMYLNHQMRTSVINGQPTRNNTSPRSQLGIPCSSYGLADKDQKNHGLSVDLNDKVVVDWVDVGGGRVVLRKGLVLVVAEWVMFVVAGGVGGGCP</sequence>
<dbReference type="Gramene" id="AUR62034685-RA">
    <property type="protein sequence ID" value="AUR62034685-RA:cds"/>
    <property type="gene ID" value="AUR62034685"/>
</dbReference>
<dbReference type="SMART" id="SM00979">
    <property type="entry name" value="TIFY"/>
    <property type="match status" value="1"/>
</dbReference>
<reference evidence="5" key="2">
    <citation type="submission" date="2021-03" db="UniProtKB">
        <authorList>
            <consortium name="EnsemblPlants"/>
        </authorList>
    </citation>
    <scope>IDENTIFICATION</scope>
</reference>
<keyword evidence="2" id="KW-1184">Jasmonic acid signaling pathway</keyword>
<dbReference type="GO" id="GO:0005634">
    <property type="term" value="C:nucleus"/>
    <property type="evidence" value="ECO:0007669"/>
    <property type="project" value="UniProtKB-SubCell"/>
</dbReference>
<organism evidence="5 6">
    <name type="scientific">Chenopodium quinoa</name>
    <name type="common">Quinoa</name>
    <dbReference type="NCBI Taxonomy" id="63459"/>
    <lineage>
        <taxon>Eukaryota</taxon>
        <taxon>Viridiplantae</taxon>
        <taxon>Streptophyta</taxon>
        <taxon>Embryophyta</taxon>
        <taxon>Tracheophyta</taxon>
        <taxon>Spermatophyta</taxon>
        <taxon>Magnoliopsida</taxon>
        <taxon>eudicotyledons</taxon>
        <taxon>Gunneridae</taxon>
        <taxon>Pentapetalae</taxon>
        <taxon>Caryophyllales</taxon>
        <taxon>Chenopodiaceae</taxon>
        <taxon>Chenopodioideae</taxon>
        <taxon>Atripliceae</taxon>
        <taxon>Chenopodium</taxon>
    </lineage>
</organism>
<dbReference type="Proteomes" id="UP000596660">
    <property type="component" value="Unplaced"/>
</dbReference>
<dbReference type="PANTHER" id="PTHR33077:SF42">
    <property type="entry name" value="PROTEIN TIFY 4A-RELATED"/>
    <property type="match status" value="1"/>
</dbReference>
<dbReference type="InterPro" id="IPR010399">
    <property type="entry name" value="Tify_dom"/>
</dbReference>
<feature type="region of interest" description="Disordered" evidence="3">
    <location>
        <begin position="89"/>
        <end position="142"/>
    </location>
</feature>
<comment type="function">
    <text evidence="2">Repressor of jasmonate responses.</text>
</comment>
<name>A0A803MSY4_CHEQI</name>
<accession>A0A803MSY4</accession>
<dbReference type="Pfam" id="PF09425">
    <property type="entry name" value="Jas_motif"/>
    <property type="match status" value="1"/>
</dbReference>
<comment type="similarity">
    <text evidence="1 2">Belongs to the TIFY/JAZ family.</text>
</comment>
<protein>
    <recommendedName>
        <fullName evidence="2">Protein TIFY</fullName>
    </recommendedName>
    <alternativeName>
        <fullName evidence="2">Jasmonate ZIM domain-containing protein</fullName>
    </alternativeName>
</protein>
<dbReference type="InterPro" id="IPR018467">
    <property type="entry name" value="CCT_CS"/>
</dbReference>
<proteinExistence type="inferred from homology"/>
<dbReference type="GO" id="GO:0009611">
    <property type="term" value="P:response to wounding"/>
    <property type="evidence" value="ECO:0007669"/>
    <property type="project" value="UniProtKB-UniRule"/>
</dbReference>
<evidence type="ECO:0000313" key="6">
    <source>
        <dbReference type="Proteomes" id="UP000596660"/>
    </source>
</evidence>
<dbReference type="InterPro" id="IPR040390">
    <property type="entry name" value="TIFY/JAZ"/>
</dbReference>
<feature type="domain" description="Tify" evidence="4">
    <location>
        <begin position="158"/>
        <end position="193"/>
    </location>
</feature>
<evidence type="ECO:0000256" key="2">
    <source>
        <dbReference type="RuleBase" id="RU369065"/>
    </source>
</evidence>
<dbReference type="GO" id="GO:0031347">
    <property type="term" value="P:regulation of defense response"/>
    <property type="evidence" value="ECO:0007669"/>
    <property type="project" value="UniProtKB-UniRule"/>
</dbReference>
<evidence type="ECO:0000259" key="4">
    <source>
        <dbReference type="PROSITE" id="PS51320"/>
    </source>
</evidence>
<evidence type="ECO:0000256" key="1">
    <source>
        <dbReference type="ARBA" id="ARBA00008614"/>
    </source>
</evidence>